<accession>A0ABT1ZT62</accession>
<evidence type="ECO:0000313" key="3">
    <source>
        <dbReference type="Proteomes" id="UP001204151"/>
    </source>
</evidence>
<evidence type="ECO:0000313" key="2">
    <source>
        <dbReference type="EMBL" id="MCS0583100.1"/>
    </source>
</evidence>
<feature type="transmembrane region" description="Helical" evidence="1">
    <location>
        <begin position="81"/>
        <end position="102"/>
    </location>
</feature>
<dbReference type="EMBL" id="JANUGW010000011">
    <property type="protein sequence ID" value="MCS0583100.1"/>
    <property type="molecule type" value="Genomic_DNA"/>
</dbReference>
<organism evidence="2 3">
    <name type="scientific">Massilia pinisoli</name>
    <dbReference type="NCBI Taxonomy" id="1772194"/>
    <lineage>
        <taxon>Bacteria</taxon>
        <taxon>Pseudomonadati</taxon>
        <taxon>Pseudomonadota</taxon>
        <taxon>Betaproteobacteria</taxon>
        <taxon>Burkholderiales</taxon>
        <taxon>Oxalobacteraceae</taxon>
        <taxon>Telluria group</taxon>
        <taxon>Massilia</taxon>
    </lineage>
</organism>
<keyword evidence="1" id="KW-0472">Membrane</keyword>
<keyword evidence="1" id="KW-1133">Transmembrane helix</keyword>
<name>A0ABT1ZT62_9BURK</name>
<feature type="transmembrane region" description="Helical" evidence="1">
    <location>
        <begin position="7"/>
        <end position="28"/>
    </location>
</feature>
<reference evidence="2 3" key="1">
    <citation type="submission" date="2022-08" db="EMBL/GenBank/DDBJ databases">
        <title>Reclassification of Massilia species as members of the genera Telluria, Duganella, Pseudoduganella, Mokoshia gen. nov. and Zemynaea gen. nov. using orthogonal and non-orthogonal genome-based approaches.</title>
        <authorList>
            <person name="Bowman J.P."/>
        </authorList>
    </citation>
    <scope>NUCLEOTIDE SEQUENCE [LARGE SCALE GENOMIC DNA]</scope>
    <source>
        <strain evidence="2 3">JCM 31316</strain>
    </source>
</reference>
<keyword evidence="3" id="KW-1185">Reference proteome</keyword>
<proteinExistence type="predicted"/>
<sequence length="121" mass="12830">MKKISTLSRLGLIVGTTVILELLTWALGAFSVQGVVRLLVLAVLLAQLLNGSRLARYALSVLYFLGSLLMLTSALRADTGPVFAVVLGALAIFDLVSAGFFLRSRALQAMIAANSPEPVRS</sequence>
<gene>
    <name evidence="2" type="ORF">NX784_16035</name>
</gene>
<evidence type="ECO:0008006" key="4">
    <source>
        <dbReference type="Google" id="ProtNLM"/>
    </source>
</evidence>
<protein>
    <recommendedName>
        <fullName evidence="4">DUF2127 domain-containing protein</fullName>
    </recommendedName>
</protein>
<dbReference type="Proteomes" id="UP001204151">
    <property type="component" value="Unassembled WGS sequence"/>
</dbReference>
<dbReference type="RefSeq" id="WP_258817687.1">
    <property type="nucleotide sequence ID" value="NZ_JANUGW010000011.1"/>
</dbReference>
<keyword evidence="1" id="KW-0812">Transmembrane</keyword>
<feature type="transmembrane region" description="Helical" evidence="1">
    <location>
        <begin position="57"/>
        <end position="75"/>
    </location>
</feature>
<comment type="caution">
    <text evidence="2">The sequence shown here is derived from an EMBL/GenBank/DDBJ whole genome shotgun (WGS) entry which is preliminary data.</text>
</comment>
<feature type="transmembrane region" description="Helical" evidence="1">
    <location>
        <begin position="34"/>
        <end position="50"/>
    </location>
</feature>
<evidence type="ECO:0000256" key="1">
    <source>
        <dbReference type="SAM" id="Phobius"/>
    </source>
</evidence>